<sequence length="139" mass="16144">MKKVIALIFIILLLLVVGYNQYQPASNDIISITDSIKDNIPDDKFKEPLKKYFKESKKADNNDLKEIVYYEDIPDEVVEEYMRSLDELNIRKSKINGKDGVSYTYKYFTENKKYLEISVIKSIVTGNKISLSFESPIID</sequence>
<reference evidence="1 2" key="1">
    <citation type="submission" date="2017-02" db="EMBL/GenBank/DDBJ databases">
        <title>Vagococcus cremeus sp. nov., isolated from the small intestine of a marten, Martes flavigula.</title>
        <authorList>
            <person name="Tak E.J."/>
            <person name="Bae J.-W."/>
        </authorList>
    </citation>
    <scope>NUCLEOTIDE SEQUENCE [LARGE SCALE GENOMIC DNA]</scope>
    <source>
        <strain evidence="1 2">D7T301</strain>
    </source>
</reference>
<evidence type="ECO:0000313" key="2">
    <source>
        <dbReference type="Proteomes" id="UP000189970"/>
    </source>
</evidence>
<dbReference type="Proteomes" id="UP000189970">
    <property type="component" value="Unassembled WGS sequence"/>
</dbReference>
<keyword evidence="2" id="KW-1185">Reference proteome</keyword>
<evidence type="ECO:0000313" key="1">
    <source>
        <dbReference type="EMBL" id="OPF87093.1"/>
    </source>
</evidence>
<dbReference type="EMBL" id="MVAB01000001">
    <property type="protein sequence ID" value="OPF87093.1"/>
    <property type="molecule type" value="Genomic_DNA"/>
</dbReference>
<accession>A0A1V4DF74</accession>
<organism evidence="1 2">
    <name type="scientific">Vagococcus martis</name>
    <dbReference type="NCBI Taxonomy" id="1768210"/>
    <lineage>
        <taxon>Bacteria</taxon>
        <taxon>Bacillati</taxon>
        <taxon>Bacillota</taxon>
        <taxon>Bacilli</taxon>
        <taxon>Lactobacillales</taxon>
        <taxon>Enterococcaceae</taxon>
        <taxon>Vagococcus</taxon>
    </lineage>
</organism>
<proteinExistence type="predicted"/>
<gene>
    <name evidence="1" type="ORF">BW731_02165</name>
</gene>
<name>A0A1V4DF74_9ENTE</name>
<dbReference type="RefSeq" id="WP_079345301.1">
    <property type="nucleotide sequence ID" value="NZ_MVAB01000001.1"/>
</dbReference>
<protein>
    <submittedName>
        <fullName evidence="1">Uncharacterized protein</fullName>
    </submittedName>
</protein>
<comment type="caution">
    <text evidence="1">The sequence shown here is derived from an EMBL/GenBank/DDBJ whole genome shotgun (WGS) entry which is preliminary data.</text>
</comment>
<dbReference type="AlphaFoldDB" id="A0A1V4DF74"/>